<dbReference type="GO" id="GO:0005886">
    <property type="term" value="C:plasma membrane"/>
    <property type="evidence" value="ECO:0007669"/>
    <property type="project" value="UniProtKB-SubCell"/>
</dbReference>
<dbReference type="HAMAP" id="MF_00367">
    <property type="entry name" value="GTPase_Era"/>
    <property type="match status" value="1"/>
</dbReference>
<evidence type="ECO:0000256" key="9">
    <source>
        <dbReference type="PROSITE-ProRule" id="PRU01050"/>
    </source>
</evidence>
<dbReference type="Proteomes" id="UP000001661">
    <property type="component" value="Chromosome"/>
</dbReference>
<accession>D9QVA7</accession>
<evidence type="ECO:0000256" key="8">
    <source>
        <dbReference type="HAMAP-Rule" id="MF_00367"/>
    </source>
</evidence>
<dbReference type="FunFam" id="3.40.50.300:FF:000094">
    <property type="entry name" value="GTPase Era"/>
    <property type="match status" value="1"/>
</dbReference>
<dbReference type="GO" id="GO:0000028">
    <property type="term" value="P:ribosomal small subunit assembly"/>
    <property type="evidence" value="ECO:0007669"/>
    <property type="project" value="TreeGrafter"/>
</dbReference>
<dbReference type="AlphaFoldDB" id="D9QVA7"/>
<dbReference type="RefSeq" id="WP_013277612.1">
    <property type="nucleotide sequence ID" value="NC_014378.1"/>
</dbReference>
<organism evidence="13 14">
    <name type="scientific">Acetohalobium arabaticum (strain ATCC 49924 / DSM 5501 / Z-7288)</name>
    <dbReference type="NCBI Taxonomy" id="574087"/>
    <lineage>
        <taxon>Bacteria</taxon>
        <taxon>Bacillati</taxon>
        <taxon>Bacillota</taxon>
        <taxon>Clostridia</taxon>
        <taxon>Halanaerobiales</taxon>
        <taxon>Halobacteroidaceae</taxon>
        <taxon>Acetohalobium</taxon>
    </lineage>
</organism>
<evidence type="ECO:0000256" key="1">
    <source>
        <dbReference type="ARBA" id="ARBA00007921"/>
    </source>
</evidence>
<dbReference type="FunFam" id="3.30.300.20:FF:000003">
    <property type="entry name" value="GTPase Era"/>
    <property type="match status" value="1"/>
</dbReference>
<proteinExistence type="inferred from homology"/>
<evidence type="ECO:0000259" key="11">
    <source>
        <dbReference type="PROSITE" id="PS50823"/>
    </source>
</evidence>
<dbReference type="Gene3D" id="3.40.50.300">
    <property type="entry name" value="P-loop containing nucleotide triphosphate hydrolases"/>
    <property type="match status" value="1"/>
</dbReference>
<evidence type="ECO:0000256" key="2">
    <source>
        <dbReference type="ARBA" id="ARBA00020484"/>
    </source>
</evidence>
<dbReference type="CDD" id="cd22534">
    <property type="entry name" value="KH-II_Era"/>
    <property type="match status" value="1"/>
</dbReference>
<dbReference type="Pfam" id="PF01926">
    <property type="entry name" value="MMR_HSR1"/>
    <property type="match status" value="1"/>
</dbReference>
<sequence>MECDETLNKEENFKSGFVTVIGQPNVGKSTLINHLIGQKIAITTPKKQTTRNKLQCILTRDNAQLIFIDTPGVHRPKDKMGEYMVDTAYKALKKVELIYFMVDAQKGITDLERKINNQLSGIQTPTIIVLNKIDLVSKAKLKDVIESCRRLGDYAELIPVSAETGENTNTLIDKSIELLPDGPKYYPEDMVTDQIEQFVITELIREKIMYLTREEVPHSVALEVVQMGERENKDLIDVNVNIYVERESQKGIIIGKGGKRLKEIGRRAREDIEALLGSQIYLDLWVKVRKDWRDKEDALKMLGYRG</sequence>
<dbReference type="InterPro" id="IPR009019">
    <property type="entry name" value="KH_sf_prok-type"/>
</dbReference>
<keyword evidence="8" id="KW-0699">rRNA-binding</keyword>
<dbReference type="InterPro" id="IPR030388">
    <property type="entry name" value="G_ERA_dom"/>
</dbReference>
<dbReference type="InterPro" id="IPR004044">
    <property type="entry name" value="KH_dom_type_2"/>
</dbReference>
<keyword evidence="8" id="KW-1003">Cell membrane</keyword>
<dbReference type="STRING" id="574087.Acear_0624"/>
<comment type="similarity">
    <text evidence="1 8 9 10">Belongs to the TRAFAC class TrmE-Era-EngA-EngB-Septin-like GTPase superfamily. Era GTPase family.</text>
</comment>
<dbReference type="InterPro" id="IPR015946">
    <property type="entry name" value="KH_dom-like_a/b"/>
</dbReference>
<evidence type="ECO:0000256" key="6">
    <source>
        <dbReference type="ARBA" id="ARBA00023134"/>
    </source>
</evidence>
<evidence type="ECO:0000313" key="14">
    <source>
        <dbReference type="Proteomes" id="UP000001661"/>
    </source>
</evidence>
<dbReference type="NCBIfam" id="TIGR00436">
    <property type="entry name" value="era"/>
    <property type="match status" value="1"/>
</dbReference>
<dbReference type="PANTHER" id="PTHR42698:SF1">
    <property type="entry name" value="GTPASE ERA, MITOCHONDRIAL"/>
    <property type="match status" value="1"/>
</dbReference>
<dbReference type="InterPro" id="IPR027417">
    <property type="entry name" value="P-loop_NTPase"/>
</dbReference>
<dbReference type="InterPro" id="IPR005662">
    <property type="entry name" value="GTPase_Era-like"/>
</dbReference>
<feature type="binding site" evidence="8">
    <location>
        <begin position="69"/>
        <end position="73"/>
    </location>
    <ligand>
        <name>GTP</name>
        <dbReference type="ChEBI" id="CHEBI:37565"/>
    </ligand>
</feature>
<comment type="subunit">
    <text evidence="8">Monomer.</text>
</comment>
<dbReference type="InterPro" id="IPR005225">
    <property type="entry name" value="Small_GTP-bd"/>
</dbReference>
<keyword evidence="14" id="KW-1185">Reference proteome</keyword>
<dbReference type="InterPro" id="IPR006073">
    <property type="entry name" value="GTP-bd"/>
</dbReference>
<dbReference type="OrthoDB" id="9805918at2"/>
<dbReference type="PANTHER" id="PTHR42698">
    <property type="entry name" value="GTPASE ERA"/>
    <property type="match status" value="1"/>
</dbReference>
<evidence type="ECO:0000256" key="10">
    <source>
        <dbReference type="RuleBase" id="RU003761"/>
    </source>
</evidence>
<dbReference type="NCBIfam" id="TIGR00231">
    <property type="entry name" value="small_GTP"/>
    <property type="match status" value="1"/>
</dbReference>
<dbReference type="SUPFAM" id="SSF52540">
    <property type="entry name" value="P-loop containing nucleoside triphosphate hydrolases"/>
    <property type="match status" value="1"/>
</dbReference>
<feature type="binding site" evidence="8">
    <location>
        <begin position="131"/>
        <end position="134"/>
    </location>
    <ligand>
        <name>GTP</name>
        <dbReference type="ChEBI" id="CHEBI:37565"/>
    </ligand>
</feature>
<dbReference type="GO" id="GO:0043024">
    <property type="term" value="F:ribosomal small subunit binding"/>
    <property type="evidence" value="ECO:0007669"/>
    <property type="project" value="TreeGrafter"/>
</dbReference>
<evidence type="ECO:0000256" key="7">
    <source>
        <dbReference type="ARBA" id="ARBA00023136"/>
    </source>
</evidence>
<dbReference type="PROSITE" id="PS51713">
    <property type="entry name" value="G_ERA"/>
    <property type="match status" value="1"/>
</dbReference>
<name>D9QVA7_ACEAZ</name>
<reference evidence="13 14" key="1">
    <citation type="journal article" date="2010" name="Stand. Genomic Sci.">
        <title>Complete genome sequence of Acetohalobium arabaticum type strain (Z-7288).</title>
        <authorList>
            <person name="Sikorski J."/>
            <person name="Lapidus A."/>
            <person name="Chertkov O."/>
            <person name="Lucas S."/>
            <person name="Copeland A."/>
            <person name="Glavina Del Rio T."/>
            <person name="Nolan M."/>
            <person name="Tice H."/>
            <person name="Cheng J.F."/>
            <person name="Han C."/>
            <person name="Brambilla E."/>
            <person name="Pitluck S."/>
            <person name="Liolios K."/>
            <person name="Ivanova N."/>
            <person name="Mavromatis K."/>
            <person name="Mikhailova N."/>
            <person name="Pati A."/>
            <person name="Bruce D."/>
            <person name="Detter C."/>
            <person name="Tapia R."/>
            <person name="Goodwin L."/>
            <person name="Chen A."/>
            <person name="Palaniappan K."/>
            <person name="Land M."/>
            <person name="Hauser L."/>
            <person name="Chang Y.J."/>
            <person name="Jeffries C.D."/>
            <person name="Rohde M."/>
            <person name="Goker M."/>
            <person name="Spring S."/>
            <person name="Woyke T."/>
            <person name="Bristow J."/>
            <person name="Eisen J.A."/>
            <person name="Markowitz V."/>
            <person name="Hugenholtz P."/>
            <person name="Kyrpides N.C."/>
            <person name="Klenk H.P."/>
        </authorList>
    </citation>
    <scope>NUCLEOTIDE SEQUENCE [LARGE SCALE GENOMIC DNA]</scope>
    <source>
        <strain evidence="14">ATCC 49924 / DSM 5501 / Z-7288</strain>
    </source>
</reference>
<feature type="region of interest" description="G2" evidence="9">
    <location>
        <begin position="48"/>
        <end position="52"/>
    </location>
</feature>
<dbReference type="NCBIfam" id="NF000908">
    <property type="entry name" value="PRK00089.1"/>
    <property type="match status" value="1"/>
</dbReference>
<dbReference type="GO" id="GO:0005525">
    <property type="term" value="F:GTP binding"/>
    <property type="evidence" value="ECO:0007669"/>
    <property type="project" value="UniProtKB-UniRule"/>
</dbReference>
<feature type="region of interest" description="G1" evidence="9">
    <location>
        <begin position="22"/>
        <end position="29"/>
    </location>
</feature>
<dbReference type="GO" id="GO:0070181">
    <property type="term" value="F:small ribosomal subunit rRNA binding"/>
    <property type="evidence" value="ECO:0007669"/>
    <property type="project" value="UniProtKB-UniRule"/>
</dbReference>
<dbReference type="HOGENOM" id="CLU_038009_1_0_9"/>
<dbReference type="Gene3D" id="3.30.300.20">
    <property type="match status" value="1"/>
</dbReference>
<keyword evidence="6 8" id="KW-0342">GTP-binding</keyword>
<keyword evidence="3 8" id="KW-0690">Ribosome biogenesis</keyword>
<dbReference type="eggNOG" id="COG1159">
    <property type="taxonomic scope" value="Bacteria"/>
</dbReference>
<feature type="domain" description="Era-type G" evidence="12">
    <location>
        <begin position="14"/>
        <end position="181"/>
    </location>
</feature>
<evidence type="ECO:0000256" key="4">
    <source>
        <dbReference type="ARBA" id="ARBA00022741"/>
    </source>
</evidence>
<keyword evidence="5 8" id="KW-0694">RNA-binding</keyword>
<comment type="subcellular location">
    <subcellularLocation>
        <location evidence="8">Cytoplasm</location>
    </subcellularLocation>
    <subcellularLocation>
        <location evidence="8">Cell membrane</location>
        <topology evidence="8">Peripheral membrane protein</topology>
    </subcellularLocation>
</comment>
<protein>
    <recommendedName>
        <fullName evidence="2 8">GTPase Era</fullName>
    </recommendedName>
</protein>
<dbReference type="GO" id="GO:0003924">
    <property type="term" value="F:GTPase activity"/>
    <property type="evidence" value="ECO:0007669"/>
    <property type="project" value="UniProtKB-UniRule"/>
</dbReference>
<feature type="region of interest" description="G4" evidence="9">
    <location>
        <begin position="131"/>
        <end position="134"/>
    </location>
</feature>
<feature type="binding site" evidence="8">
    <location>
        <begin position="22"/>
        <end position="29"/>
    </location>
    <ligand>
        <name>GTP</name>
        <dbReference type="ChEBI" id="CHEBI:37565"/>
    </ligand>
</feature>
<dbReference type="GO" id="GO:0005829">
    <property type="term" value="C:cytosol"/>
    <property type="evidence" value="ECO:0007669"/>
    <property type="project" value="TreeGrafter"/>
</dbReference>
<evidence type="ECO:0000313" key="13">
    <source>
        <dbReference type="EMBL" id="ADL12166.1"/>
    </source>
</evidence>
<gene>
    <name evidence="8" type="primary">era</name>
    <name evidence="13" type="ordered locus">Acear_0624</name>
</gene>
<dbReference type="SUPFAM" id="SSF54814">
    <property type="entry name" value="Prokaryotic type KH domain (KH-domain type II)"/>
    <property type="match status" value="1"/>
</dbReference>
<feature type="domain" description="KH type-2" evidence="11">
    <location>
        <begin position="212"/>
        <end position="290"/>
    </location>
</feature>
<comment type="function">
    <text evidence="8">An essential GTPase that binds both GDP and GTP, with rapid nucleotide exchange. Plays a role in 16S rRNA processing and 30S ribosomal subunit biogenesis and possibly also in cell cycle regulation and energy metabolism.</text>
</comment>
<feature type="region of interest" description="G3" evidence="9">
    <location>
        <begin position="69"/>
        <end position="72"/>
    </location>
</feature>
<keyword evidence="8" id="KW-0963">Cytoplasm</keyword>
<dbReference type="Pfam" id="PF07650">
    <property type="entry name" value="KH_2"/>
    <property type="match status" value="1"/>
</dbReference>
<dbReference type="EMBL" id="CP002105">
    <property type="protein sequence ID" value="ADL12166.1"/>
    <property type="molecule type" value="Genomic_DNA"/>
</dbReference>
<keyword evidence="7 8" id="KW-0472">Membrane</keyword>
<evidence type="ECO:0000256" key="3">
    <source>
        <dbReference type="ARBA" id="ARBA00022517"/>
    </source>
</evidence>
<evidence type="ECO:0000256" key="5">
    <source>
        <dbReference type="ARBA" id="ARBA00022884"/>
    </source>
</evidence>
<dbReference type="PROSITE" id="PS50823">
    <property type="entry name" value="KH_TYPE_2"/>
    <property type="match status" value="1"/>
</dbReference>
<feature type="region of interest" description="G5" evidence="9">
    <location>
        <begin position="160"/>
        <end position="162"/>
    </location>
</feature>
<keyword evidence="4 8" id="KW-0547">Nucleotide-binding</keyword>
<evidence type="ECO:0000259" key="12">
    <source>
        <dbReference type="PROSITE" id="PS51713"/>
    </source>
</evidence>
<dbReference type="KEGG" id="aar:Acear_0624"/>
<dbReference type="CDD" id="cd04163">
    <property type="entry name" value="Era"/>
    <property type="match status" value="1"/>
</dbReference>